<evidence type="ECO:0000313" key="2">
    <source>
        <dbReference type="Proteomes" id="UP001595075"/>
    </source>
</evidence>
<proteinExistence type="predicted"/>
<accession>A0ABR4CMA9</accession>
<dbReference type="EMBL" id="JAZHXI010000006">
    <property type="protein sequence ID" value="KAL2070622.1"/>
    <property type="molecule type" value="Genomic_DNA"/>
</dbReference>
<evidence type="ECO:0000313" key="1">
    <source>
        <dbReference type="EMBL" id="KAL2070622.1"/>
    </source>
</evidence>
<keyword evidence="2" id="KW-1185">Reference proteome</keyword>
<gene>
    <name evidence="1" type="ORF">VTL71DRAFT_13648</name>
</gene>
<protein>
    <submittedName>
        <fullName evidence="1">Uncharacterized protein</fullName>
    </submittedName>
</protein>
<name>A0ABR4CMA9_9HELO</name>
<dbReference type="Proteomes" id="UP001595075">
    <property type="component" value="Unassembled WGS sequence"/>
</dbReference>
<reference evidence="1 2" key="1">
    <citation type="journal article" date="2024" name="Commun. Biol.">
        <title>Comparative genomic analysis of thermophilic fungi reveals convergent evolutionary adaptations and gene losses.</title>
        <authorList>
            <person name="Steindorff A.S."/>
            <person name="Aguilar-Pontes M.V."/>
            <person name="Robinson A.J."/>
            <person name="Andreopoulos B."/>
            <person name="LaButti K."/>
            <person name="Kuo A."/>
            <person name="Mondo S."/>
            <person name="Riley R."/>
            <person name="Otillar R."/>
            <person name="Haridas S."/>
            <person name="Lipzen A."/>
            <person name="Grimwood J."/>
            <person name="Schmutz J."/>
            <person name="Clum A."/>
            <person name="Reid I.D."/>
            <person name="Moisan M.C."/>
            <person name="Butler G."/>
            <person name="Nguyen T.T.M."/>
            <person name="Dewar K."/>
            <person name="Conant G."/>
            <person name="Drula E."/>
            <person name="Henrissat B."/>
            <person name="Hansel C."/>
            <person name="Singer S."/>
            <person name="Hutchinson M.I."/>
            <person name="de Vries R.P."/>
            <person name="Natvig D.O."/>
            <person name="Powell A.J."/>
            <person name="Tsang A."/>
            <person name="Grigoriev I.V."/>
        </authorList>
    </citation>
    <scope>NUCLEOTIDE SEQUENCE [LARGE SCALE GENOMIC DNA]</scope>
    <source>
        <strain evidence="1 2">CBS 494.80</strain>
    </source>
</reference>
<sequence length="76" mass="8493">MLQPHLTSFLLLHNHPSRSGSKQQSIFMIGGSPPLDEELRFVFPVLSFPCPLYARTLSAFLSTPIRNSLTHQAVTD</sequence>
<comment type="caution">
    <text evidence="1">The sequence shown here is derived from an EMBL/GenBank/DDBJ whole genome shotgun (WGS) entry which is preliminary data.</text>
</comment>
<organism evidence="1 2">
    <name type="scientific">Oculimacula yallundae</name>
    <dbReference type="NCBI Taxonomy" id="86028"/>
    <lineage>
        <taxon>Eukaryota</taxon>
        <taxon>Fungi</taxon>
        <taxon>Dikarya</taxon>
        <taxon>Ascomycota</taxon>
        <taxon>Pezizomycotina</taxon>
        <taxon>Leotiomycetes</taxon>
        <taxon>Helotiales</taxon>
        <taxon>Ploettnerulaceae</taxon>
        <taxon>Oculimacula</taxon>
    </lineage>
</organism>